<keyword evidence="4" id="KW-1185">Reference proteome</keyword>
<evidence type="ECO:0000313" key="3">
    <source>
        <dbReference type="EMBL" id="ERN03858.1"/>
    </source>
</evidence>
<evidence type="ECO:0000313" key="4">
    <source>
        <dbReference type="Proteomes" id="UP000017836"/>
    </source>
</evidence>
<sequence>MCRARAGHEMAFLPSPPYPNGQFWCNSCGQLGLGHLYHCAHCNCDLHMHCTGGATGTQHNGAWAAAVEGITGGIGDQVGRAIVDTVDGDEEEGCCVSCFSGLFSCFDC</sequence>
<dbReference type="InterPro" id="IPR046349">
    <property type="entry name" value="C1-like_sf"/>
</dbReference>
<proteinExistence type="predicted"/>
<feature type="domain" description="DC1" evidence="2">
    <location>
        <begin position="12"/>
        <end position="50"/>
    </location>
</feature>
<dbReference type="Proteomes" id="UP000017836">
    <property type="component" value="Unassembled WGS sequence"/>
</dbReference>
<dbReference type="InterPro" id="IPR004146">
    <property type="entry name" value="DC1"/>
</dbReference>
<dbReference type="Pfam" id="PF03107">
    <property type="entry name" value="C1_2"/>
    <property type="match status" value="1"/>
</dbReference>
<dbReference type="Gramene" id="ERN03858">
    <property type="protein sequence ID" value="ERN03858"/>
    <property type="gene ID" value="AMTR_s00078p00156660"/>
</dbReference>
<keyword evidence="1" id="KW-0677">Repeat</keyword>
<gene>
    <name evidence="3" type="ORF">AMTR_s00078p00156660</name>
</gene>
<dbReference type="EMBL" id="KI394330">
    <property type="protein sequence ID" value="ERN03858.1"/>
    <property type="molecule type" value="Genomic_DNA"/>
</dbReference>
<protein>
    <recommendedName>
        <fullName evidence="2">DC1 domain-containing protein</fullName>
    </recommendedName>
</protein>
<dbReference type="HOGENOM" id="CLU_2200495_0_0_1"/>
<dbReference type="AlphaFoldDB" id="W1P7G0"/>
<accession>W1P7G0</accession>
<reference evidence="4" key="1">
    <citation type="journal article" date="2013" name="Science">
        <title>The Amborella genome and the evolution of flowering plants.</title>
        <authorList>
            <consortium name="Amborella Genome Project"/>
        </authorList>
    </citation>
    <scope>NUCLEOTIDE SEQUENCE [LARGE SCALE GENOMIC DNA]</scope>
</reference>
<evidence type="ECO:0000256" key="1">
    <source>
        <dbReference type="ARBA" id="ARBA00022737"/>
    </source>
</evidence>
<name>W1P7G0_AMBTC</name>
<dbReference type="SUPFAM" id="SSF57889">
    <property type="entry name" value="Cysteine-rich domain"/>
    <property type="match status" value="1"/>
</dbReference>
<evidence type="ECO:0000259" key="2">
    <source>
        <dbReference type="Pfam" id="PF03107"/>
    </source>
</evidence>
<organism evidence="3 4">
    <name type="scientific">Amborella trichopoda</name>
    <dbReference type="NCBI Taxonomy" id="13333"/>
    <lineage>
        <taxon>Eukaryota</taxon>
        <taxon>Viridiplantae</taxon>
        <taxon>Streptophyta</taxon>
        <taxon>Embryophyta</taxon>
        <taxon>Tracheophyta</taxon>
        <taxon>Spermatophyta</taxon>
        <taxon>Magnoliopsida</taxon>
        <taxon>Amborellales</taxon>
        <taxon>Amborellaceae</taxon>
        <taxon>Amborella</taxon>
    </lineage>
</organism>